<name>A0ABU0YHW4_9PROT</name>
<evidence type="ECO:0000313" key="3">
    <source>
        <dbReference type="Proteomes" id="UP001230156"/>
    </source>
</evidence>
<comment type="caution">
    <text evidence="2">The sequence shown here is derived from an EMBL/GenBank/DDBJ whole genome shotgun (WGS) entry which is preliminary data.</text>
</comment>
<evidence type="ECO:0000313" key="2">
    <source>
        <dbReference type="EMBL" id="MDQ7246641.1"/>
    </source>
</evidence>
<dbReference type="RefSeq" id="WP_379954031.1">
    <property type="nucleotide sequence ID" value="NZ_JAUYVI010000001.1"/>
</dbReference>
<protein>
    <submittedName>
        <fullName evidence="2">VOC family protein</fullName>
    </submittedName>
</protein>
<sequence length="147" mass="15786">MGNADEPFPSAEEYGRSLNGLGVNLLVRDVARSVAFARDVLGATVAYADRDFAVLRYATARAAAEWMLHADGTYHANPLLPLLDDSAPRGLGAEIRLYDCDPDAAVARAAAHGAHVLQEASDKPHGLREAYILDPDGYCWVPGRPRG</sequence>
<dbReference type="InterPro" id="IPR029068">
    <property type="entry name" value="Glyas_Bleomycin-R_OHBP_Dase"/>
</dbReference>
<dbReference type="InterPro" id="IPR037523">
    <property type="entry name" value="VOC_core"/>
</dbReference>
<dbReference type="SUPFAM" id="SSF54593">
    <property type="entry name" value="Glyoxalase/Bleomycin resistance protein/Dihydroxybiphenyl dioxygenase"/>
    <property type="match status" value="1"/>
</dbReference>
<accession>A0ABU0YHW4</accession>
<feature type="domain" description="VOC" evidence="1">
    <location>
        <begin position="17"/>
        <end position="145"/>
    </location>
</feature>
<dbReference type="PROSITE" id="PS51819">
    <property type="entry name" value="VOC"/>
    <property type="match status" value="1"/>
</dbReference>
<dbReference type="Pfam" id="PF00903">
    <property type="entry name" value="Glyoxalase"/>
    <property type="match status" value="1"/>
</dbReference>
<evidence type="ECO:0000259" key="1">
    <source>
        <dbReference type="PROSITE" id="PS51819"/>
    </source>
</evidence>
<gene>
    <name evidence="2" type="ORF">Q8A70_03145</name>
</gene>
<dbReference type="Gene3D" id="3.10.180.10">
    <property type="entry name" value="2,3-Dihydroxybiphenyl 1,2-Dioxygenase, domain 1"/>
    <property type="match status" value="1"/>
</dbReference>
<reference evidence="3" key="1">
    <citation type="submission" date="2023-08" db="EMBL/GenBank/DDBJ databases">
        <title>Rhodospirillaceae gen. nov., a novel taxon isolated from the Yangtze River Yuezi River estuary sludge.</title>
        <authorList>
            <person name="Ruan L."/>
        </authorList>
    </citation>
    <scope>NUCLEOTIDE SEQUENCE [LARGE SCALE GENOMIC DNA]</scope>
    <source>
        <strain evidence="3">R-7</strain>
    </source>
</reference>
<proteinExistence type="predicted"/>
<organism evidence="2 3">
    <name type="scientific">Dongia sedimenti</name>
    <dbReference type="NCBI Taxonomy" id="3064282"/>
    <lineage>
        <taxon>Bacteria</taxon>
        <taxon>Pseudomonadati</taxon>
        <taxon>Pseudomonadota</taxon>
        <taxon>Alphaproteobacteria</taxon>
        <taxon>Rhodospirillales</taxon>
        <taxon>Dongiaceae</taxon>
        <taxon>Dongia</taxon>
    </lineage>
</organism>
<dbReference type="InterPro" id="IPR004360">
    <property type="entry name" value="Glyas_Fos-R_dOase_dom"/>
</dbReference>
<keyword evidence="3" id="KW-1185">Reference proteome</keyword>
<dbReference type="EMBL" id="JAUYVI010000001">
    <property type="protein sequence ID" value="MDQ7246641.1"/>
    <property type="molecule type" value="Genomic_DNA"/>
</dbReference>
<dbReference type="Proteomes" id="UP001230156">
    <property type="component" value="Unassembled WGS sequence"/>
</dbReference>